<evidence type="ECO:0000313" key="2">
    <source>
        <dbReference type="EMBL" id="CAH2294870.1"/>
    </source>
</evidence>
<gene>
    <name evidence="2" type="ORF">PECUL_23A059901</name>
</gene>
<proteinExistence type="predicted"/>
<organism evidence="2 3">
    <name type="scientific">Pelobates cultripes</name>
    <name type="common">Western spadefoot toad</name>
    <dbReference type="NCBI Taxonomy" id="61616"/>
    <lineage>
        <taxon>Eukaryota</taxon>
        <taxon>Metazoa</taxon>
        <taxon>Chordata</taxon>
        <taxon>Craniata</taxon>
        <taxon>Vertebrata</taxon>
        <taxon>Euteleostomi</taxon>
        <taxon>Amphibia</taxon>
        <taxon>Batrachia</taxon>
        <taxon>Anura</taxon>
        <taxon>Pelobatoidea</taxon>
        <taxon>Pelobatidae</taxon>
        <taxon>Pelobates</taxon>
    </lineage>
</organism>
<feature type="region of interest" description="Disordered" evidence="1">
    <location>
        <begin position="28"/>
        <end position="47"/>
    </location>
</feature>
<sequence length="119" mass="12932">MADQHSSCARHDMDTEQCTSELGCYCTTESRSGSRNKPYASPPNNACNSSEWGMWRQCESGGRAGPPLTGRSFSDIDTATHDKPVWAEDHAGDPTPQAVLNHQEPQQPPTGEELGLPCE</sequence>
<accession>A0AAD1SAK8</accession>
<evidence type="ECO:0000313" key="3">
    <source>
        <dbReference type="Proteomes" id="UP001295444"/>
    </source>
</evidence>
<feature type="region of interest" description="Disordered" evidence="1">
    <location>
        <begin position="58"/>
        <end position="119"/>
    </location>
</feature>
<protein>
    <submittedName>
        <fullName evidence="2">Uncharacterized protein</fullName>
    </submittedName>
</protein>
<name>A0AAD1SAK8_PELCU</name>
<dbReference type="Proteomes" id="UP001295444">
    <property type="component" value="Chromosome 05"/>
</dbReference>
<dbReference type="EMBL" id="OW240916">
    <property type="protein sequence ID" value="CAH2294870.1"/>
    <property type="molecule type" value="Genomic_DNA"/>
</dbReference>
<evidence type="ECO:0000256" key="1">
    <source>
        <dbReference type="SAM" id="MobiDB-lite"/>
    </source>
</evidence>
<feature type="compositionally biased region" description="Basic and acidic residues" evidence="1">
    <location>
        <begin position="78"/>
        <end position="92"/>
    </location>
</feature>
<keyword evidence="3" id="KW-1185">Reference proteome</keyword>
<dbReference type="AlphaFoldDB" id="A0AAD1SAK8"/>
<reference evidence="2" key="1">
    <citation type="submission" date="2022-03" db="EMBL/GenBank/DDBJ databases">
        <authorList>
            <person name="Alioto T."/>
            <person name="Alioto T."/>
            <person name="Gomez Garrido J."/>
        </authorList>
    </citation>
    <scope>NUCLEOTIDE SEQUENCE</scope>
</reference>